<gene>
    <name evidence="2" type="ORF">ASPGLDRAFT_1493265</name>
</gene>
<evidence type="ECO:0000313" key="3">
    <source>
        <dbReference type="Proteomes" id="UP000184300"/>
    </source>
</evidence>
<keyword evidence="3" id="KW-1185">Reference proteome</keyword>
<accession>A0A1L9VI20</accession>
<dbReference type="Proteomes" id="UP000184300">
    <property type="component" value="Unassembled WGS sequence"/>
</dbReference>
<dbReference type="AlphaFoldDB" id="A0A1L9VI20"/>
<evidence type="ECO:0000256" key="1">
    <source>
        <dbReference type="SAM" id="Phobius"/>
    </source>
</evidence>
<evidence type="ECO:0000313" key="2">
    <source>
        <dbReference type="EMBL" id="OJJ83544.1"/>
    </source>
</evidence>
<feature type="transmembrane region" description="Helical" evidence="1">
    <location>
        <begin position="98"/>
        <end position="118"/>
    </location>
</feature>
<feature type="transmembrane region" description="Helical" evidence="1">
    <location>
        <begin position="43"/>
        <end position="63"/>
    </location>
</feature>
<name>A0A1L9VI20_ASPGL</name>
<keyword evidence="1" id="KW-0472">Membrane</keyword>
<dbReference type="STRING" id="1160497.A0A1L9VI20"/>
<dbReference type="RefSeq" id="XP_022400242.1">
    <property type="nucleotide sequence ID" value="XM_022542022.1"/>
</dbReference>
<dbReference type="OrthoDB" id="3254104at2759"/>
<sequence length="208" mass="23347">MSTKMETSRTPASPHENVSMNRANMLRSIETRYEQMLLDEVPWYLNLVAEFAHWALLAGYLVIPGTFTSLQKSDALEKSLDKTGAGKAILNTIQNPPLVAIAVFLFLLGAMLTAWLFWERKNNYIWLINRLFIPTLLNATAGLVTSLVNIYTAREGNWSIMALLTIITTGLSASGFLVLVIIYRCGKLVKIKQEHDFEVSAGFHRVMP</sequence>
<keyword evidence="1" id="KW-1133">Transmembrane helix</keyword>
<organism evidence="2 3">
    <name type="scientific">Aspergillus glaucus CBS 516.65</name>
    <dbReference type="NCBI Taxonomy" id="1160497"/>
    <lineage>
        <taxon>Eukaryota</taxon>
        <taxon>Fungi</taxon>
        <taxon>Dikarya</taxon>
        <taxon>Ascomycota</taxon>
        <taxon>Pezizomycotina</taxon>
        <taxon>Eurotiomycetes</taxon>
        <taxon>Eurotiomycetidae</taxon>
        <taxon>Eurotiales</taxon>
        <taxon>Aspergillaceae</taxon>
        <taxon>Aspergillus</taxon>
        <taxon>Aspergillus subgen. Aspergillus</taxon>
    </lineage>
</organism>
<dbReference type="VEuPathDB" id="FungiDB:ASPGLDRAFT_1493265"/>
<dbReference type="GeneID" id="34458283"/>
<keyword evidence="1" id="KW-0812">Transmembrane</keyword>
<protein>
    <submittedName>
        <fullName evidence="2">Uncharacterized protein</fullName>
    </submittedName>
</protein>
<feature type="transmembrane region" description="Helical" evidence="1">
    <location>
        <begin position="158"/>
        <end position="183"/>
    </location>
</feature>
<dbReference type="EMBL" id="KV878899">
    <property type="protein sequence ID" value="OJJ83544.1"/>
    <property type="molecule type" value="Genomic_DNA"/>
</dbReference>
<feature type="transmembrane region" description="Helical" evidence="1">
    <location>
        <begin position="130"/>
        <end position="152"/>
    </location>
</feature>
<proteinExistence type="predicted"/>
<reference evidence="3" key="1">
    <citation type="journal article" date="2017" name="Genome Biol.">
        <title>Comparative genomics reveals high biological diversity and specific adaptations in the industrially and medically important fungal genus Aspergillus.</title>
        <authorList>
            <person name="de Vries R.P."/>
            <person name="Riley R."/>
            <person name="Wiebenga A."/>
            <person name="Aguilar-Osorio G."/>
            <person name="Amillis S."/>
            <person name="Uchima C.A."/>
            <person name="Anderluh G."/>
            <person name="Asadollahi M."/>
            <person name="Askin M."/>
            <person name="Barry K."/>
            <person name="Battaglia E."/>
            <person name="Bayram O."/>
            <person name="Benocci T."/>
            <person name="Braus-Stromeyer S.A."/>
            <person name="Caldana C."/>
            <person name="Canovas D."/>
            <person name="Cerqueira G.C."/>
            <person name="Chen F."/>
            <person name="Chen W."/>
            <person name="Choi C."/>
            <person name="Clum A."/>
            <person name="Dos Santos R.A."/>
            <person name="Damasio A.R."/>
            <person name="Diallinas G."/>
            <person name="Emri T."/>
            <person name="Fekete E."/>
            <person name="Flipphi M."/>
            <person name="Freyberg S."/>
            <person name="Gallo A."/>
            <person name="Gournas C."/>
            <person name="Habgood R."/>
            <person name="Hainaut M."/>
            <person name="Harispe M.L."/>
            <person name="Henrissat B."/>
            <person name="Hilden K.S."/>
            <person name="Hope R."/>
            <person name="Hossain A."/>
            <person name="Karabika E."/>
            <person name="Karaffa L."/>
            <person name="Karanyi Z."/>
            <person name="Krasevec N."/>
            <person name="Kuo A."/>
            <person name="Kusch H."/>
            <person name="LaButti K."/>
            <person name="Lagendijk E.L."/>
            <person name="Lapidus A."/>
            <person name="Levasseur A."/>
            <person name="Lindquist E."/>
            <person name="Lipzen A."/>
            <person name="Logrieco A.F."/>
            <person name="MacCabe A."/>
            <person name="Maekelae M.R."/>
            <person name="Malavazi I."/>
            <person name="Melin P."/>
            <person name="Meyer V."/>
            <person name="Mielnichuk N."/>
            <person name="Miskei M."/>
            <person name="Molnar A.P."/>
            <person name="Mule G."/>
            <person name="Ngan C.Y."/>
            <person name="Orejas M."/>
            <person name="Orosz E."/>
            <person name="Ouedraogo J.P."/>
            <person name="Overkamp K.M."/>
            <person name="Park H.-S."/>
            <person name="Perrone G."/>
            <person name="Piumi F."/>
            <person name="Punt P.J."/>
            <person name="Ram A.F."/>
            <person name="Ramon A."/>
            <person name="Rauscher S."/>
            <person name="Record E."/>
            <person name="Riano-Pachon D.M."/>
            <person name="Robert V."/>
            <person name="Roehrig J."/>
            <person name="Ruller R."/>
            <person name="Salamov A."/>
            <person name="Salih N.S."/>
            <person name="Samson R.A."/>
            <person name="Sandor E."/>
            <person name="Sanguinetti M."/>
            <person name="Schuetze T."/>
            <person name="Sepcic K."/>
            <person name="Shelest E."/>
            <person name="Sherlock G."/>
            <person name="Sophianopoulou V."/>
            <person name="Squina F.M."/>
            <person name="Sun H."/>
            <person name="Susca A."/>
            <person name="Todd R.B."/>
            <person name="Tsang A."/>
            <person name="Unkles S.E."/>
            <person name="van de Wiele N."/>
            <person name="van Rossen-Uffink D."/>
            <person name="Oliveira J.V."/>
            <person name="Vesth T.C."/>
            <person name="Visser J."/>
            <person name="Yu J.-H."/>
            <person name="Zhou M."/>
            <person name="Andersen M.R."/>
            <person name="Archer D.B."/>
            <person name="Baker S.E."/>
            <person name="Benoit I."/>
            <person name="Brakhage A.A."/>
            <person name="Braus G.H."/>
            <person name="Fischer R."/>
            <person name="Frisvad J.C."/>
            <person name="Goldman G.H."/>
            <person name="Houbraken J."/>
            <person name="Oakley B."/>
            <person name="Pocsi I."/>
            <person name="Scazzocchio C."/>
            <person name="Seiboth B."/>
            <person name="vanKuyk P.A."/>
            <person name="Wortman J."/>
            <person name="Dyer P.S."/>
            <person name="Grigoriev I.V."/>
        </authorList>
    </citation>
    <scope>NUCLEOTIDE SEQUENCE [LARGE SCALE GENOMIC DNA]</scope>
    <source>
        <strain evidence="3">CBS 516.65</strain>
    </source>
</reference>